<keyword evidence="2" id="KW-0472">Membrane</keyword>
<dbReference type="InterPro" id="IPR032675">
    <property type="entry name" value="LRR_dom_sf"/>
</dbReference>
<dbReference type="EMBL" id="HBIO01018635">
    <property type="protein sequence ID" value="CAE0469468.1"/>
    <property type="molecule type" value="Transcribed_RNA"/>
</dbReference>
<protein>
    <submittedName>
        <fullName evidence="3">Uncharacterized protein</fullName>
    </submittedName>
</protein>
<organism evidence="3">
    <name type="scientific">Chaetoceros debilis</name>
    <dbReference type="NCBI Taxonomy" id="122233"/>
    <lineage>
        <taxon>Eukaryota</taxon>
        <taxon>Sar</taxon>
        <taxon>Stramenopiles</taxon>
        <taxon>Ochrophyta</taxon>
        <taxon>Bacillariophyta</taxon>
        <taxon>Coscinodiscophyceae</taxon>
        <taxon>Chaetocerotophycidae</taxon>
        <taxon>Chaetocerotales</taxon>
        <taxon>Chaetocerotaceae</taxon>
        <taxon>Chaetoceros</taxon>
    </lineage>
</organism>
<evidence type="ECO:0000313" key="3">
    <source>
        <dbReference type="EMBL" id="CAE0469468.1"/>
    </source>
</evidence>
<proteinExistence type="predicted"/>
<keyword evidence="2" id="KW-1133">Transmembrane helix</keyword>
<dbReference type="AlphaFoldDB" id="A0A7S3VBJ3"/>
<feature type="region of interest" description="Disordered" evidence="1">
    <location>
        <begin position="1"/>
        <end position="26"/>
    </location>
</feature>
<keyword evidence="2" id="KW-0812">Transmembrane</keyword>
<feature type="transmembrane region" description="Helical" evidence="2">
    <location>
        <begin position="68"/>
        <end position="86"/>
    </location>
</feature>
<gene>
    <name evidence="3" type="ORF">CDEB00056_LOCUS14321</name>
</gene>
<accession>A0A7S3VBJ3</accession>
<dbReference type="Gene3D" id="3.80.10.10">
    <property type="entry name" value="Ribonuclease Inhibitor"/>
    <property type="match status" value="1"/>
</dbReference>
<name>A0A7S3VBJ3_9STRA</name>
<evidence type="ECO:0000256" key="2">
    <source>
        <dbReference type="SAM" id="Phobius"/>
    </source>
</evidence>
<sequence length="342" mass="37346">MSLNHNNRGDVDTDQEVASSVQDDPESNEVMVLDEVLASTPSLAIHAVQPSQPNNTDKAESETSRKRILVAAIIAIILATAIPLSLKRDEAPIGIFDFCLGKPSTNSPVQADSNAAAATAACTVSVSDELMEISDSLFGHQVCPCQSKENCCTSEEKALDWMIRDTFNSTLVADMDVSEDNRKARVRERFVLAHLYFHAKLDDPTKKSPTILGNDHCTDPNYCDDDVPILPYSETKNAFAFVRKCDSDKRVLQIGMTNCYTLDRYPDTKATVPATVGELSRLEDLSLKYFTAGSIPSTIGRLLTDLYRLRIGLCQKDISDRAPNGEGLTGAIPTEIGNLLSL</sequence>
<evidence type="ECO:0000256" key="1">
    <source>
        <dbReference type="SAM" id="MobiDB-lite"/>
    </source>
</evidence>
<reference evidence="3" key="1">
    <citation type="submission" date="2021-01" db="EMBL/GenBank/DDBJ databases">
        <authorList>
            <person name="Corre E."/>
            <person name="Pelletier E."/>
            <person name="Niang G."/>
            <person name="Scheremetjew M."/>
            <person name="Finn R."/>
            <person name="Kale V."/>
            <person name="Holt S."/>
            <person name="Cochrane G."/>
            <person name="Meng A."/>
            <person name="Brown T."/>
            <person name="Cohen L."/>
        </authorList>
    </citation>
    <scope>NUCLEOTIDE SEQUENCE</scope>
    <source>
        <strain evidence="3">MM31A-1</strain>
    </source>
</reference>